<evidence type="ECO:0000313" key="3">
    <source>
        <dbReference type="Proteomes" id="UP000009038"/>
    </source>
</evidence>
<feature type="transmembrane region" description="Helical" evidence="1">
    <location>
        <begin position="95"/>
        <end position="114"/>
    </location>
</feature>
<dbReference type="HOGENOM" id="CLU_1081745_0_0_1"/>
<evidence type="ECO:0000313" key="2">
    <source>
        <dbReference type="EMBL" id="EHA20768.1"/>
    </source>
</evidence>
<keyword evidence="1" id="KW-0812">Transmembrane</keyword>
<gene>
    <name evidence="2" type="ORF">ASPNIDRAFT_45371</name>
</gene>
<sequence>MSTEVRLPHPETEDCNVMAVEGGAGIGMRSPQGRSIRPPVWEWGHLQHQHPVGRAPFERWLGKIAGVTDGADDAGGWDVGGLGGKVRSSCSFSSLFLLSVIFFASSLSLSYFFFTPLSFHSVLAVSFFVSEKDRPAVMEASGSSVISQELCWIKSTFALDGGERWRWRWRNFDTATKNWWVPDHGKQKQSKQDDAGEKLDGLEDNQTHLRMCHIGGGPIARPGRGKLTADWSQITAAHRMRTPNRQRKAKMAPGLKQ</sequence>
<keyword evidence="1" id="KW-0472">Membrane</keyword>
<reference evidence="2 3" key="1">
    <citation type="journal article" date="2011" name="Genome Res.">
        <title>Comparative genomics of citric-acid-producing Aspergillus niger ATCC 1015 versus enzyme-producing CBS 513.88.</title>
        <authorList>
            <person name="Andersen M.R."/>
            <person name="Salazar M.P."/>
            <person name="Schaap P.J."/>
            <person name="van de Vondervoort P.J."/>
            <person name="Culley D."/>
            <person name="Thykaer J."/>
            <person name="Frisvad J.C."/>
            <person name="Nielsen K.F."/>
            <person name="Albang R."/>
            <person name="Albermann K."/>
            <person name="Berka R.M."/>
            <person name="Braus G.H."/>
            <person name="Braus-Stromeyer S.A."/>
            <person name="Corrochano L.M."/>
            <person name="Dai Z."/>
            <person name="van Dijck P.W."/>
            <person name="Hofmann G."/>
            <person name="Lasure L.L."/>
            <person name="Magnuson J.K."/>
            <person name="Menke H."/>
            <person name="Meijer M."/>
            <person name="Meijer S.L."/>
            <person name="Nielsen J.B."/>
            <person name="Nielsen M.L."/>
            <person name="van Ooyen A.J."/>
            <person name="Pel H.J."/>
            <person name="Poulsen L."/>
            <person name="Samson R.A."/>
            <person name="Stam H."/>
            <person name="Tsang A."/>
            <person name="van den Brink J.M."/>
            <person name="Atkins A."/>
            <person name="Aerts A."/>
            <person name="Shapiro H."/>
            <person name="Pangilinan J."/>
            <person name="Salamov A."/>
            <person name="Lou Y."/>
            <person name="Lindquist E."/>
            <person name="Lucas S."/>
            <person name="Grimwood J."/>
            <person name="Grigoriev I.V."/>
            <person name="Kubicek C.P."/>
            <person name="Martinez D."/>
            <person name="van Peij N.N."/>
            <person name="Roubos J.A."/>
            <person name="Nielsen J."/>
            <person name="Baker S.E."/>
        </authorList>
    </citation>
    <scope>NUCLEOTIDE SEQUENCE [LARGE SCALE GENOMIC DNA]</scope>
    <source>
        <strain evidence="3">ATCC 1015 / CBS 113.46 / FGSC A1144 / LSHB Ac4 / NCTC 3858a / NRRL 328 / USDA 3528.7</strain>
    </source>
</reference>
<comment type="caution">
    <text evidence="2">The sequence shown here is derived from an EMBL/GenBank/DDBJ whole genome shotgun (WGS) entry which is preliminary data.</text>
</comment>
<accession>G3Y9G0</accession>
<dbReference type="Proteomes" id="UP000009038">
    <property type="component" value="Unassembled WGS sequence"/>
</dbReference>
<name>G3Y9G0_ASPNA</name>
<protein>
    <submittedName>
        <fullName evidence="2">Uncharacterized protein</fullName>
    </submittedName>
</protein>
<organism evidence="2 3">
    <name type="scientific">Aspergillus niger (strain ATCC 1015 / CBS 113.46 / FGSC A1144 / LSHB Ac4 / NCTC 3858a / NRRL 328 / USDA 3528.7)</name>
    <dbReference type="NCBI Taxonomy" id="380704"/>
    <lineage>
        <taxon>Eukaryota</taxon>
        <taxon>Fungi</taxon>
        <taxon>Dikarya</taxon>
        <taxon>Ascomycota</taxon>
        <taxon>Pezizomycotina</taxon>
        <taxon>Eurotiomycetes</taxon>
        <taxon>Eurotiomycetidae</taxon>
        <taxon>Eurotiales</taxon>
        <taxon>Aspergillaceae</taxon>
        <taxon>Aspergillus</taxon>
        <taxon>Aspergillus subgen. Circumdati</taxon>
    </lineage>
</organism>
<dbReference type="AlphaFoldDB" id="G3Y9G0"/>
<dbReference type="EMBL" id="ACJE01000016">
    <property type="protein sequence ID" value="EHA20768.1"/>
    <property type="molecule type" value="Genomic_DNA"/>
</dbReference>
<evidence type="ECO:0000256" key="1">
    <source>
        <dbReference type="SAM" id="Phobius"/>
    </source>
</evidence>
<keyword evidence="1" id="KW-1133">Transmembrane helix</keyword>
<proteinExistence type="predicted"/>